<dbReference type="GO" id="GO:0051536">
    <property type="term" value="F:iron-sulfur cluster binding"/>
    <property type="evidence" value="ECO:0007669"/>
    <property type="project" value="UniProtKB-KW"/>
</dbReference>
<dbReference type="InterPro" id="IPR000510">
    <property type="entry name" value="Nase/OxRdtase_comp1"/>
</dbReference>
<dbReference type="EMBL" id="OAOQ01000003">
    <property type="protein sequence ID" value="SNX69201.1"/>
    <property type="molecule type" value="Genomic_DNA"/>
</dbReference>
<name>A0A285CNV5_9RHOB</name>
<dbReference type="GO" id="GO:0016612">
    <property type="term" value="C:molybdenum-iron nitrogenase complex"/>
    <property type="evidence" value="ECO:0007669"/>
    <property type="project" value="InterPro"/>
</dbReference>
<evidence type="ECO:0000256" key="9">
    <source>
        <dbReference type="ARBA" id="ARBA00023002"/>
    </source>
</evidence>
<comment type="cofactor">
    <cofactor evidence="15">
        <name>[8Fe-7S] cluster</name>
        <dbReference type="ChEBI" id="CHEBI:21143"/>
    </cofactor>
    <text evidence="15">Binds 1 [8Fe-7S] cluster per heterodimer.</text>
</comment>
<keyword evidence="7 15" id="KW-0547">Nucleotide-binding</keyword>
<evidence type="ECO:0000256" key="8">
    <source>
        <dbReference type="ARBA" id="ARBA00022840"/>
    </source>
</evidence>
<proteinExistence type="inferred from homology"/>
<keyword evidence="6 15" id="KW-0479">Metal-binding</keyword>
<evidence type="ECO:0000259" key="16">
    <source>
        <dbReference type="Pfam" id="PF00148"/>
    </source>
</evidence>
<evidence type="ECO:0000313" key="19">
    <source>
        <dbReference type="Proteomes" id="UP000219467"/>
    </source>
</evidence>
<dbReference type="InterPro" id="IPR005976">
    <property type="entry name" value="Nase_Mo-Fe_CF_bsu"/>
</dbReference>
<organism evidence="18 19">
    <name type="scientific">Cereibacter ovatus</name>
    <dbReference type="NCBI Taxonomy" id="439529"/>
    <lineage>
        <taxon>Bacteria</taxon>
        <taxon>Pseudomonadati</taxon>
        <taxon>Pseudomonadota</taxon>
        <taxon>Alphaproteobacteria</taxon>
        <taxon>Rhodobacterales</taxon>
        <taxon>Paracoccaceae</taxon>
        <taxon>Cereibacter</taxon>
    </lineage>
</organism>
<feature type="domain" description="Nitrogenase molybdenum-iron protein beta chain N-terminal" evidence="17">
    <location>
        <begin position="1"/>
        <end position="56"/>
    </location>
</feature>
<protein>
    <recommendedName>
        <fullName evidence="5 15">Nitrogenase molybdenum-iron protein beta chain</fullName>
        <ecNumber evidence="4 15">1.18.6.1</ecNumber>
    </recommendedName>
    <alternativeName>
        <fullName evidence="15">Dinitrogenase</fullName>
    </alternativeName>
</protein>
<dbReference type="Pfam" id="PF00148">
    <property type="entry name" value="Oxidored_nitro"/>
    <property type="match status" value="1"/>
</dbReference>
<dbReference type="EC" id="1.18.6.1" evidence="4 15"/>
<dbReference type="NCBIfam" id="TIGR01286">
    <property type="entry name" value="nifK"/>
    <property type="match status" value="1"/>
</dbReference>
<dbReference type="PROSITE" id="PS00090">
    <property type="entry name" value="NITROGENASE_1_2"/>
    <property type="match status" value="1"/>
</dbReference>
<keyword evidence="19" id="KW-1185">Reference proteome</keyword>
<evidence type="ECO:0000256" key="7">
    <source>
        <dbReference type="ARBA" id="ARBA00022741"/>
    </source>
</evidence>
<feature type="domain" description="Nitrogenase/oxidoreductase component 1" evidence="16">
    <location>
        <begin position="70"/>
        <end position="490"/>
    </location>
</feature>
<dbReference type="PANTHER" id="PTHR33712">
    <property type="entry name" value="LIGHT-INDEPENDENT PROTOCHLOROPHYLLIDE REDUCTASE SUBUNIT B"/>
    <property type="match status" value="1"/>
</dbReference>
<dbReference type="GO" id="GO:0016163">
    <property type="term" value="F:nitrogenase activity"/>
    <property type="evidence" value="ECO:0007669"/>
    <property type="project" value="UniProtKB-EC"/>
</dbReference>
<dbReference type="Proteomes" id="UP000219467">
    <property type="component" value="Unassembled WGS sequence"/>
</dbReference>
<dbReference type="GO" id="GO:0046872">
    <property type="term" value="F:metal ion binding"/>
    <property type="evidence" value="ECO:0007669"/>
    <property type="project" value="UniProtKB-KW"/>
</dbReference>
<dbReference type="RefSeq" id="WP_097029656.1">
    <property type="nucleotide sequence ID" value="NZ_OAOQ01000003.1"/>
</dbReference>
<evidence type="ECO:0000256" key="12">
    <source>
        <dbReference type="ARBA" id="ARBA00023231"/>
    </source>
</evidence>
<keyword evidence="9 15" id="KW-0560">Oxidoreductase</keyword>
<keyword evidence="10 15" id="KW-0408">Iron</keyword>
<dbReference type="InterPro" id="IPR024564">
    <property type="entry name" value="Nase_Mo-Fe_CF_bsu_N"/>
</dbReference>
<dbReference type="Gene3D" id="1.20.89.10">
    <property type="entry name" value="Nitrogenase Molybdenum-iron Protein, subunit B, domain 4"/>
    <property type="match status" value="1"/>
</dbReference>
<dbReference type="PANTHER" id="PTHR33712:SF7">
    <property type="entry name" value="LIGHT-INDEPENDENT PROTOCHLOROPHYLLIDE REDUCTASE SUBUNIT B"/>
    <property type="match status" value="1"/>
</dbReference>
<gene>
    <name evidence="18" type="ORF">SAMN05878503_103188</name>
</gene>
<comment type="subunit">
    <text evidence="3 15">Tetramer of two alpha and two beta chains. Forms complex with the iron protein (nitrogenase component 2).</text>
</comment>
<evidence type="ECO:0000256" key="10">
    <source>
        <dbReference type="ARBA" id="ARBA00023004"/>
    </source>
</evidence>
<comment type="function">
    <text evidence="1 15">This molybdenum-iron protein is part of the nitrogenase complex that catalyzes the key enzymatic reactions in nitrogen fixation.</text>
</comment>
<keyword evidence="8 15" id="KW-0067">ATP-binding</keyword>
<keyword evidence="11 15" id="KW-0411">Iron-sulfur</keyword>
<dbReference type="GO" id="GO:0005524">
    <property type="term" value="F:ATP binding"/>
    <property type="evidence" value="ECO:0007669"/>
    <property type="project" value="UniProtKB-KW"/>
</dbReference>
<evidence type="ECO:0000256" key="5">
    <source>
        <dbReference type="ARBA" id="ARBA00014775"/>
    </source>
</evidence>
<evidence type="ECO:0000256" key="1">
    <source>
        <dbReference type="ARBA" id="ARBA00002621"/>
    </source>
</evidence>
<comment type="similarity">
    <text evidence="2 14">Belongs to the NifD/NifK/NifE/NifN family.</text>
</comment>
<evidence type="ECO:0000256" key="15">
    <source>
        <dbReference type="RuleBase" id="RU364127"/>
    </source>
</evidence>
<reference evidence="19" key="1">
    <citation type="submission" date="2017-08" db="EMBL/GenBank/DDBJ databases">
        <authorList>
            <person name="Varghese N."/>
            <person name="Submissions S."/>
        </authorList>
    </citation>
    <scope>NUCLEOTIDE SEQUENCE [LARGE SCALE GENOMIC DNA]</scope>
    <source>
        <strain evidence="19">JA234</strain>
    </source>
</reference>
<dbReference type="InterPro" id="IPR000318">
    <property type="entry name" value="Nase_comp1_CS"/>
</dbReference>
<evidence type="ECO:0000256" key="11">
    <source>
        <dbReference type="ARBA" id="ARBA00023014"/>
    </source>
</evidence>
<keyword evidence="12 14" id="KW-0535">Nitrogen fixation</keyword>
<dbReference type="InterPro" id="IPR050152">
    <property type="entry name" value="ChlB/BchB/BchZ"/>
</dbReference>
<accession>A0A285CNV5</accession>
<dbReference type="CDD" id="cd01974">
    <property type="entry name" value="Nitrogenase_MoFe_beta"/>
    <property type="match status" value="1"/>
</dbReference>
<dbReference type="AlphaFoldDB" id="A0A285CNV5"/>
<comment type="catalytic activity">
    <reaction evidence="13 15">
        <text>N2 + 8 reduced [2Fe-2S]-[ferredoxin] + 16 ATP + 16 H2O = H2 + 8 oxidized [2Fe-2S]-[ferredoxin] + 2 NH4(+) + 16 ADP + 16 phosphate + 6 H(+)</text>
        <dbReference type="Rhea" id="RHEA:21448"/>
        <dbReference type="Rhea" id="RHEA-COMP:10000"/>
        <dbReference type="Rhea" id="RHEA-COMP:10001"/>
        <dbReference type="ChEBI" id="CHEBI:15377"/>
        <dbReference type="ChEBI" id="CHEBI:15378"/>
        <dbReference type="ChEBI" id="CHEBI:17997"/>
        <dbReference type="ChEBI" id="CHEBI:18276"/>
        <dbReference type="ChEBI" id="CHEBI:28938"/>
        <dbReference type="ChEBI" id="CHEBI:30616"/>
        <dbReference type="ChEBI" id="CHEBI:33737"/>
        <dbReference type="ChEBI" id="CHEBI:33738"/>
        <dbReference type="ChEBI" id="CHEBI:43474"/>
        <dbReference type="ChEBI" id="CHEBI:456216"/>
        <dbReference type="EC" id="1.18.6.1"/>
    </reaction>
</comment>
<evidence type="ECO:0000259" key="17">
    <source>
        <dbReference type="Pfam" id="PF11844"/>
    </source>
</evidence>
<evidence type="ECO:0000256" key="3">
    <source>
        <dbReference type="ARBA" id="ARBA00011462"/>
    </source>
</evidence>
<sequence length="506" mass="56064">MPQSAENILDHKDLFKEPEYQAMLEKKRATYENATPAEKVEEVADWTKSWDYREKNLARSCVTINPAKACQPLGAVFAAAGYDSTMSFVHGSQGCVAYYRSHLARHFKEPSSAVSSSMTEDAAVFGGLNNMIEGLANTYALYSPKMIAVSTTCMAEVIGDDLNSFILKSKEKESVPADFPVPFAHTPAFVGSHVDGYDNMQKGILSNFWKDAPRTAGEGINIIPGFDGYVVGNIREMKRMLGLMGVEATVLGDASDVYDTPSDGEYRMYSGGTTQDEIKAALNAKATISLQEYCTRKTLAYCEEQGQETASFHYPMGVQATDEFLMKLSELTGKEVPEQLRLERGRLIDAMADSQAYLHGKTYAIYGDPDFVYAMARFVMEMGGEPKHCLATNGGKDWEAQMTALLASSPFGEGCQVWAGKDLWHLRSILATEPADLLIGNSYGKYLEKDCNIPLIRLTFPIFDRHHHHRFPTFGYQGALTVLVKLLDTILDKLDTESDISFDLTR</sequence>
<evidence type="ECO:0000256" key="4">
    <source>
        <dbReference type="ARBA" id="ARBA00012773"/>
    </source>
</evidence>
<evidence type="ECO:0000256" key="14">
    <source>
        <dbReference type="RuleBase" id="RU004021"/>
    </source>
</evidence>
<dbReference type="OrthoDB" id="9800746at2"/>
<dbReference type="SMR" id="A0A285CNV5"/>
<evidence type="ECO:0000313" key="18">
    <source>
        <dbReference type="EMBL" id="SNX69201.1"/>
    </source>
</evidence>
<evidence type="ECO:0000256" key="13">
    <source>
        <dbReference type="ARBA" id="ARBA00047967"/>
    </source>
</evidence>
<dbReference type="Pfam" id="PF11844">
    <property type="entry name" value="DUF3364"/>
    <property type="match status" value="1"/>
</dbReference>
<dbReference type="PROSITE" id="PS00699">
    <property type="entry name" value="NITROGENASE_1_1"/>
    <property type="match status" value="1"/>
</dbReference>
<evidence type="ECO:0000256" key="6">
    <source>
        <dbReference type="ARBA" id="ARBA00022723"/>
    </source>
</evidence>
<dbReference type="SUPFAM" id="SSF53807">
    <property type="entry name" value="Helical backbone' metal receptor"/>
    <property type="match status" value="1"/>
</dbReference>
<evidence type="ECO:0000256" key="2">
    <source>
        <dbReference type="ARBA" id="ARBA00011002"/>
    </source>
</evidence>
<dbReference type="Gene3D" id="3.40.50.1980">
    <property type="entry name" value="Nitrogenase molybdenum iron protein domain"/>
    <property type="match status" value="3"/>
</dbReference>